<dbReference type="Gene3D" id="3.40.140.10">
    <property type="entry name" value="Cytidine Deaminase, domain 2"/>
    <property type="match status" value="1"/>
</dbReference>
<dbReference type="Pfam" id="PF00383">
    <property type="entry name" value="dCMP_cyt_deam_1"/>
    <property type="match status" value="1"/>
</dbReference>
<dbReference type="InterPro" id="IPR002125">
    <property type="entry name" value="CMP_dCMP_dom"/>
</dbReference>
<name>A0A0A5GJN5_9BACI</name>
<dbReference type="OrthoDB" id="9802676at2"/>
<feature type="domain" description="CMP/dCMP-type deaminase" evidence="3">
    <location>
        <begin position="4"/>
        <end position="120"/>
    </location>
</feature>
<dbReference type="CDD" id="cd01285">
    <property type="entry name" value="nucleoside_deaminase"/>
    <property type="match status" value="1"/>
</dbReference>
<dbReference type="PROSITE" id="PS00903">
    <property type="entry name" value="CYT_DCMP_DEAMINASES_1"/>
    <property type="match status" value="1"/>
</dbReference>
<dbReference type="GO" id="GO:0008270">
    <property type="term" value="F:zinc ion binding"/>
    <property type="evidence" value="ECO:0007669"/>
    <property type="project" value="InterPro"/>
</dbReference>
<dbReference type="RefSeq" id="WP_051255020.1">
    <property type="nucleotide sequence ID" value="NZ_AULJ01000013.1"/>
</dbReference>
<dbReference type="STRING" id="1385511.GCA_000425225_01425"/>
<reference evidence="4 5" key="1">
    <citation type="submission" date="2013-08" db="EMBL/GenBank/DDBJ databases">
        <authorList>
            <person name="Huang J."/>
            <person name="Wang G."/>
        </authorList>
    </citation>
    <scope>NUCLEOTIDE SEQUENCE [LARGE SCALE GENOMIC DNA]</scope>
    <source>
        <strain evidence="4 5">BH030004</strain>
    </source>
</reference>
<dbReference type="PANTHER" id="PTHR11079">
    <property type="entry name" value="CYTOSINE DEAMINASE FAMILY MEMBER"/>
    <property type="match status" value="1"/>
</dbReference>
<organism evidence="4 5">
    <name type="scientific">Pontibacillus marinus BH030004 = DSM 16465</name>
    <dbReference type="NCBI Taxonomy" id="1385511"/>
    <lineage>
        <taxon>Bacteria</taxon>
        <taxon>Bacillati</taxon>
        <taxon>Bacillota</taxon>
        <taxon>Bacilli</taxon>
        <taxon>Bacillales</taxon>
        <taxon>Bacillaceae</taxon>
        <taxon>Pontibacillus</taxon>
    </lineage>
</organism>
<sequence>MEWNEISTNWQRCFELAWETMKDGSKPIAALVIDENGEIIAEGKNAVYSEYYGATVSYNEIAHAEVNALGKIDNRVHTSRAPYTLYSTLEPCPLCTGALYMSSIKNLAYAAKDKFGGSLDMLGKTHYLSRKQINIDGPVPVLDEISIFLNVYFDLTRQNMRPSIVKLHDELAEDYPNAVSLARKWGEDKRLDPYFSTPFKDSFPIIVEGLTTNKSPV</sequence>
<protein>
    <submittedName>
        <fullName evidence="4">Adenosine deaminase</fullName>
    </submittedName>
</protein>
<comment type="caution">
    <text evidence="4">The sequence shown here is derived from an EMBL/GenBank/DDBJ whole genome shotgun (WGS) entry which is preliminary data.</text>
</comment>
<gene>
    <name evidence="4" type="ORF">N783_07650</name>
</gene>
<evidence type="ECO:0000313" key="4">
    <source>
        <dbReference type="EMBL" id="KGX91423.1"/>
    </source>
</evidence>
<evidence type="ECO:0000313" key="5">
    <source>
        <dbReference type="Proteomes" id="UP000030403"/>
    </source>
</evidence>
<evidence type="ECO:0000256" key="2">
    <source>
        <dbReference type="ARBA" id="ARBA00022833"/>
    </source>
</evidence>
<keyword evidence="1" id="KW-0479">Metal-binding</keyword>
<evidence type="ECO:0000256" key="1">
    <source>
        <dbReference type="ARBA" id="ARBA00022723"/>
    </source>
</evidence>
<dbReference type="AlphaFoldDB" id="A0A0A5GJN5"/>
<keyword evidence="5" id="KW-1185">Reference proteome</keyword>
<dbReference type="Proteomes" id="UP000030403">
    <property type="component" value="Unassembled WGS sequence"/>
</dbReference>
<dbReference type="EMBL" id="AVPF01000002">
    <property type="protein sequence ID" value="KGX91423.1"/>
    <property type="molecule type" value="Genomic_DNA"/>
</dbReference>
<evidence type="ECO:0000259" key="3">
    <source>
        <dbReference type="PROSITE" id="PS51747"/>
    </source>
</evidence>
<dbReference type="InterPro" id="IPR016192">
    <property type="entry name" value="APOBEC/CMP_deaminase_Zn-bd"/>
</dbReference>
<dbReference type="PROSITE" id="PS51747">
    <property type="entry name" value="CYT_DCMP_DEAMINASES_2"/>
    <property type="match status" value="1"/>
</dbReference>
<dbReference type="PANTHER" id="PTHR11079:SF162">
    <property type="entry name" value="RIBOFLAVIN BIOSYNTHESIS PROTEIN PYRD, CHLOROPLASTIC"/>
    <property type="match status" value="1"/>
</dbReference>
<dbReference type="eggNOG" id="COG0590">
    <property type="taxonomic scope" value="Bacteria"/>
</dbReference>
<keyword evidence="2" id="KW-0862">Zinc</keyword>
<dbReference type="GO" id="GO:0016787">
    <property type="term" value="F:hydrolase activity"/>
    <property type="evidence" value="ECO:0007669"/>
    <property type="project" value="InterPro"/>
</dbReference>
<proteinExistence type="predicted"/>
<accession>A0A0A5GJN5</accession>
<dbReference type="SUPFAM" id="SSF53927">
    <property type="entry name" value="Cytidine deaminase-like"/>
    <property type="match status" value="1"/>
</dbReference>
<dbReference type="InterPro" id="IPR016193">
    <property type="entry name" value="Cytidine_deaminase-like"/>
</dbReference>